<sequence>MKSRKFRKMNKNKSRRNRMTYKKRSYKKINRTRKGGMPSKRPFLPTGNNKRQKVNESLNSSTSSGSRPPFSVSTNSTNRTPPRATSSINYSSPPTIQTIITNNNNPPEGPSRRMQNDLTFDNDDGLDVNTQVVKLPSRRSNRDAALKKQNVHVFQYPKEEIPITKKSDPRDQEVTQYVVGSNVKNTQLPKQTVFQNIQQNIQQKIKENIIRPFLSWFGFLEDDIQSTIVSTPPQNTTTTPQKSTRVESCESPQGVNDVKCDSTTPIGQKVTFKGTPDTTGVIVGTSLVDFSTIIVNYLNKRIPQIPSNIRTSLKTPITEDNYYDSFLRYLQEVKKFRIYDNNRKNKLNDYFKTSNLDPDAENNITKFDRTKFIDFVNSILPGTLTFEPKKLRIDYSGKTLAESTQRQVERADNGIYISNFKDNTNEGVQCNDEKEWVFKCINSRNNNYISKKECGEWKLLINDTRDTNKKRKLINDLEEGNLFKQKCGTCWICGKEIYHYYVVESNSIDRTYLNTKCGEDEHIFPPTVGDIIGTLNMDAGLTKQTIDTYGKNTLLTYGIRPSHAFCNQMKSDFLLYGLLLTRDGDVNSNQLVNEKYIKDKWKDIVQKWFGKERYNSLENIQQIFKNISTTNNVNIDIVGPTIQNTSNNPDPAINYFNRTLDKIKEYLNKNIAPMILQQAAQGKSNVGNMLKLKILIYIIQIGKNIIGNPFLEIWNKDMTTK</sequence>
<dbReference type="EMBL" id="MN739602">
    <property type="protein sequence ID" value="QHT15177.1"/>
    <property type="molecule type" value="Genomic_DNA"/>
</dbReference>
<feature type="compositionally biased region" description="Low complexity" evidence="1">
    <location>
        <begin position="57"/>
        <end position="73"/>
    </location>
</feature>
<evidence type="ECO:0000313" key="2">
    <source>
        <dbReference type="EMBL" id="QHT15177.1"/>
    </source>
</evidence>
<feature type="compositionally biased region" description="Polar residues" evidence="1">
    <location>
        <begin position="74"/>
        <end position="92"/>
    </location>
</feature>
<proteinExistence type="predicted"/>
<dbReference type="AlphaFoldDB" id="A0A6C0DF86"/>
<name>A0A6C0DF86_9ZZZZ</name>
<organism evidence="2">
    <name type="scientific">viral metagenome</name>
    <dbReference type="NCBI Taxonomy" id="1070528"/>
    <lineage>
        <taxon>unclassified sequences</taxon>
        <taxon>metagenomes</taxon>
        <taxon>organismal metagenomes</taxon>
    </lineage>
</organism>
<feature type="compositionally biased region" description="Low complexity" evidence="1">
    <location>
        <begin position="231"/>
        <end position="241"/>
    </location>
</feature>
<accession>A0A6C0DF86</accession>
<reference evidence="2" key="1">
    <citation type="journal article" date="2020" name="Nature">
        <title>Giant virus diversity and host interactions through global metagenomics.</title>
        <authorList>
            <person name="Schulz F."/>
            <person name="Roux S."/>
            <person name="Paez-Espino D."/>
            <person name="Jungbluth S."/>
            <person name="Walsh D.A."/>
            <person name="Denef V.J."/>
            <person name="McMahon K.D."/>
            <person name="Konstantinidis K.T."/>
            <person name="Eloe-Fadrosh E.A."/>
            <person name="Kyrpides N.C."/>
            <person name="Woyke T."/>
        </authorList>
    </citation>
    <scope>NUCLEOTIDE SEQUENCE</scope>
    <source>
        <strain evidence="2">GVMAG-M-3300023174-144</strain>
    </source>
</reference>
<evidence type="ECO:0000256" key="1">
    <source>
        <dbReference type="SAM" id="MobiDB-lite"/>
    </source>
</evidence>
<feature type="region of interest" description="Disordered" evidence="1">
    <location>
        <begin position="1"/>
        <end position="113"/>
    </location>
</feature>
<feature type="compositionally biased region" description="Basic residues" evidence="1">
    <location>
        <begin position="1"/>
        <end position="34"/>
    </location>
</feature>
<protein>
    <submittedName>
        <fullName evidence="2">Uncharacterized protein</fullName>
    </submittedName>
</protein>
<feature type="compositionally biased region" description="Low complexity" evidence="1">
    <location>
        <begin position="93"/>
        <end position="106"/>
    </location>
</feature>
<feature type="region of interest" description="Disordered" evidence="1">
    <location>
        <begin position="230"/>
        <end position="256"/>
    </location>
</feature>